<name>A0A0E9TU15_ANGAN</name>
<accession>A0A0E9TU15</accession>
<sequence length="58" mass="6437">MLSQAFYLGEEMSILTTGLSYICVCQNLHRKTGDDEWRLAPFDPGFSNLLPDSSPVTA</sequence>
<reference evidence="1" key="2">
    <citation type="journal article" date="2015" name="Fish Shellfish Immunol.">
        <title>Early steps in the European eel (Anguilla anguilla)-Vibrio vulnificus interaction in the gills: Role of the RtxA13 toxin.</title>
        <authorList>
            <person name="Callol A."/>
            <person name="Pajuelo D."/>
            <person name="Ebbesson L."/>
            <person name="Teles M."/>
            <person name="MacKenzie S."/>
            <person name="Amaro C."/>
        </authorList>
    </citation>
    <scope>NUCLEOTIDE SEQUENCE</scope>
</reference>
<proteinExistence type="predicted"/>
<evidence type="ECO:0000313" key="1">
    <source>
        <dbReference type="EMBL" id="JAH57051.1"/>
    </source>
</evidence>
<reference evidence="1" key="1">
    <citation type="submission" date="2014-11" db="EMBL/GenBank/DDBJ databases">
        <authorList>
            <person name="Amaro Gonzalez C."/>
        </authorList>
    </citation>
    <scope>NUCLEOTIDE SEQUENCE</scope>
</reference>
<protein>
    <submittedName>
        <fullName evidence="1">Uncharacterized protein</fullName>
    </submittedName>
</protein>
<organism evidence="1">
    <name type="scientific">Anguilla anguilla</name>
    <name type="common">European freshwater eel</name>
    <name type="synonym">Muraena anguilla</name>
    <dbReference type="NCBI Taxonomy" id="7936"/>
    <lineage>
        <taxon>Eukaryota</taxon>
        <taxon>Metazoa</taxon>
        <taxon>Chordata</taxon>
        <taxon>Craniata</taxon>
        <taxon>Vertebrata</taxon>
        <taxon>Euteleostomi</taxon>
        <taxon>Actinopterygii</taxon>
        <taxon>Neopterygii</taxon>
        <taxon>Teleostei</taxon>
        <taxon>Anguilliformes</taxon>
        <taxon>Anguillidae</taxon>
        <taxon>Anguilla</taxon>
    </lineage>
</organism>
<dbReference type="EMBL" id="GBXM01051526">
    <property type="protein sequence ID" value="JAH57051.1"/>
    <property type="molecule type" value="Transcribed_RNA"/>
</dbReference>
<dbReference type="AlphaFoldDB" id="A0A0E9TU15"/>